<dbReference type="InterPro" id="IPR001841">
    <property type="entry name" value="Znf_RING"/>
</dbReference>
<dbReference type="PROSITE" id="PS50089">
    <property type="entry name" value="ZF_RING_2"/>
    <property type="match status" value="1"/>
</dbReference>
<evidence type="ECO:0000256" key="4">
    <source>
        <dbReference type="ARBA" id="ARBA00022771"/>
    </source>
</evidence>
<keyword evidence="6" id="KW-0862">Zinc</keyword>
<keyword evidence="1" id="KW-0808">Transferase</keyword>
<gene>
    <name evidence="10" type="ORF">THRCLA_10897</name>
</gene>
<feature type="domain" description="RING-type" evidence="8">
    <location>
        <begin position="6"/>
        <end position="58"/>
    </location>
</feature>
<keyword evidence="3" id="KW-0677">Repeat</keyword>
<evidence type="ECO:0000256" key="1">
    <source>
        <dbReference type="ARBA" id="ARBA00022679"/>
    </source>
</evidence>
<organism evidence="10 11">
    <name type="scientific">Thraustotheca clavata</name>
    <dbReference type="NCBI Taxonomy" id="74557"/>
    <lineage>
        <taxon>Eukaryota</taxon>
        <taxon>Sar</taxon>
        <taxon>Stramenopiles</taxon>
        <taxon>Oomycota</taxon>
        <taxon>Saprolegniomycetes</taxon>
        <taxon>Saprolegniales</taxon>
        <taxon>Achlyaceae</taxon>
        <taxon>Thraustotheca</taxon>
    </lineage>
</organism>
<evidence type="ECO:0000256" key="6">
    <source>
        <dbReference type="ARBA" id="ARBA00022833"/>
    </source>
</evidence>
<keyword evidence="11" id="KW-1185">Reference proteome</keyword>
<keyword evidence="2" id="KW-0479">Metal-binding</keyword>
<comment type="caution">
    <text evidence="10">The sequence shown here is derived from an EMBL/GenBank/DDBJ whole genome shotgun (WGS) entry which is preliminary data.</text>
</comment>
<dbReference type="Proteomes" id="UP000243217">
    <property type="component" value="Unassembled WGS sequence"/>
</dbReference>
<keyword evidence="4 7" id="KW-0863">Zinc-finger</keyword>
<protein>
    <recommendedName>
        <fullName evidence="12">RING-type domain-containing protein</fullName>
    </recommendedName>
</protein>
<feature type="non-terminal residue" evidence="10">
    <location>
        <position position="266"/>
    </location>
</feature>
<evidence type="ECO:0000259" key="9">
    <source>
        <dbReference type="PROSITE" id="PS51873"/>
    </source>
</evidence>
<dbReference type="GO" id="GO:0016740">
    <property type="term" value="F:transferase activity"/>
    <property type="evidence" value="ECO:0007669"/>
    <property type="project" value="UniProtKB-KW"/>
</dbReference>
<evidence type="ECO:0000256" key="2">
    <source>
        <dbReference type="ARBA" id="ARBA00022723"/>
    </source>
</evidence>
<dbReference type="InterPro" id="IPR044066">
    <property type="entry name" value="TRIAD_supradom"/>
</dbReference>
<dbReference type="OrthoDB" id="61228at2759"/>
<dbReference type="PROSITE" id="PS51873">
    <property type="entry name" value="TRIAD"/>
    <property type="match status" value="1"/>
</dbReference>
<evidence type="ECO:0000313" key="11">
    <source>
        <dbReference type="Proteomes" id="UP000243217"/>
    </source>
</evidence>
<dbReference type="Gene3D" id="1.20.120.1750">
    <property type="match status" value="1"/>
</dbReference>
<evidence type="ECO:0000256" key="3">
    <source>
        <dbReference type="ARBA" id="ARBA00022737"/>
    </source>
</evidence>
<dbReference type="SUPFAM" id="SSF57850">
    <property type="entry name" value="RING/U-box"/>
    <property type="match status" value="2"/>
</dbReference>
<evidence type="ECO:0000313" key="10">
    <source>
        <dbReference type="EMBL" id="OQR83957.1"/>
    </source>
</evidence>
<evidence type="ECO:0008006" key="12">
    <source>
        <dbReference type="Google" id="ProtNLM"/>
    </source>
</evidence>
<evidence type="ECO:0000256" key="5">
    <source>
        <dbReference type="ARBA" id="ARBA00022786"/>
    </source>
</evidence>
<dbReference type="AlphaFoldDB" id="A0A1V9YE47"/>
<accession>A0A1V9YE47</accession>
<dbReference type="EMBL" id="JNBS01004188">
    <property type="protein sequence ID" value="OQR83957.1"/>
    <property type="molecule type" value="Genomic_DNA"/>
</dbReference>
<feature type="domain" description="RING-type" evidence="9">
    <location>
        <begin position="2"/>
        <end position="266"/>
    </location>
</feature>
<proteinExistence type="predicted"/>
<reference evidence="10 11" key="1">
    <citation type="journal article" date="2014" name="Genome Biol. Evol.">
        <title>The secreted proteins of Achlya hypogyna and Thraustotheca clavata identify the ancestral oomycete secretome and reveal gene acquisitions by horizontal gene transfer.</title>
        <authorList>
            <person name="Misner I."/>
            <person name="Blouin N."/>
            <person name="Leonard G."/>
            <person name="Richards T.A."/>
            <person name="Lane C.E."/>
        </authorList>
    </citation>
    <scope>NUCLEOTIDE SEQUENCE [LARGE SCALE GENOMIC DNA]</scope>
    <source>
        <strain evidence="10 11">ATCC 34112</strain>
    </source>
</reference>
<keyword evidence="5" id="KW-0833">Ubl conjugation pathway</keyword>
<dbReference type="GO" id="GO:0008270">
    <property type="term" value="F:zinc ion binding"/>
    <property type="evidence" value="ECO:0007669"/>
    <property type="project" value="UniProtKB-KW"/>
</dbReference>
<sequence length="266" mass="30571">MAQQTCQICLEQVDDILTQLCRRTCPAAVCINCTREYIKVKTRSVLQGVVAKLNCPICIRPINLVRWHELLGDKDEEIFQFQERIRVACAVKCPWCSTMQTMLPSPHDSMPPIKLPASLARHIPQLKTLCGRYCRHHLSAQALYSFIRDTFQQYSSQILDTILPLIHDTERRAMLFLRWRRDEPFIKTPCCNADVCFSCHTAGHHTGQPCSSLESNEDIAQCPECKLHFVKSDGCDSMTCFCGQYFSWQNERMVFQFKKISPTSLS</sequence>
<evidence type="ECO:0000256" key="7">
    <source>
        <dbReference type="PROSITE-ProRule" id="PRU00175"/>
    </source>
</evidence>
<dbReference type="Pfam" id="PF26200">
    <property type="entry name" value="Rcat_RNF216"/>
    <property type="match status" value="1"/>
</dbReference>
<name>A0A1V9YE47_9STRA</name>
<evidence type="ECO:0000259" key="8">
    <source>
        <dbReference type="PROSITE" id="PS50089"/>
    </source>
</evidence>